<keyword evidence="1" id="KW-0732">Signal</keyword>
<gene>
    <name evidence="2" type="ordered locus">TP04_0104</name>
</gene>
<evidence type="ECO:0000313" key="2">
    <source>
        <dbReference type="EMBL" id="EAN31456.1"/>
    </source>
</evidence>
<name>Q4N383_THEPA</name>
<organism evidence="2 3">
    <name type="scientific">Theileria parva</name>
    <name type="common">East coast fever infection agent</name>
    <dbReference type="NCBI Taxonomy" id="5875"/>
    <lineage>
        <taxon>Eukaryota</taxon>
        <taxon>Sar</taxon>
        <taxon>Alveolata</taxon>
        <taxon>Apicomplexa</taxon>
        <taxon>Aconoidasida</taxon>
        <taxon>Piroplasmida</taxon>
        <taxon>Theileriidae</taxon>
        <taxon>Theileria</taxon>
    </lineage>
</organism>
<keyword evidence="3" id="KW-1185">Reference proteome</keyword>
<dbReference type="Proteomes" id="UP000001949">
    <property type="component" value="Unassembled WGS sequence"/>
</dbReference>
<proteinExistence type="predicted"/>
<evidence type="ECO:0000256" key="1">
    <source>
        <dbReference type="SAM" id="SignalP"/>
    </source>
</evidence>
<dbReference type="EMBL" id="AAGK01000004">
    <property type="protein sequence ID" value="EAN31456.1"/>
    <property type="molecule type" value="Genomic_DNA"/>
</dbReference>
<sequence>MKIVILALIPIVILYPDNSVHAADGGKSVEPKEVTVTLDIKKTQENNDYNYHWDKDTVTFRPKGNKLFSKIVSKNSEVWSSKDSDYAREVLVKGKYSGKKDLEITLKSGKLVKLHKEVVNRKILKLNDGVNAAQYSQNSTGQARLRGN</sequence>
<dbReference type="AlphaFoldDB" id="Q4N383"/>
<accession>Q4N383</accession>
<dbReference type="InterPro" id="IPR007480">
    <property type="entry name" value="DUF529"/>
</dbReference>
<protein>
    <submittedName>
        <fullName evidence="2">Uncharacterized protein</fullName>
    </submittedName>
</protein>
<reference evidence="2 3" key="1">
    <citation type="journal article" date="2005" name="Science">
        <title>Genome sequence of Theileria parva, a bovine pathogen that transforms lymphocytes.</title>
        <authorList>
            <person name="Gardner M.J."/>
            <person name="Bishop R."/>
            <person name="Shah T."/>
            <person name="de Villiers E.P."/>
            <person name="Carlton J.M."/>
            <person name="Hall N."/>
            <person name="Ren Q."/>
            <person name="Paulsen I.T."/>
            <person name="Pain A."/>
            <person name="Berriman M."/>
            <person name="Wilson R.J.M."/>
            <person name="Sato S."/>
            <person name="Ralph S.A."/>
            <person name="Mann D.J."/>
            <person name="Xiong Z."/>
            <person name="Shallom S.J."/>
            <person name="Weidman J."/>
            <person name="Jiang L."/>
            <person name="Lynn J."/>
            <person name="Weaver B."/>
            <person name="Shoaibi A."/>
            <person name="Domingo A.R."/>
            <person name="Wasawo D."/>
            <person name="Crabtree J."/>
            <person name="Wortman J.R."/>
            <person name="Haas B."/>
            <person name="Angiuoli S.V."/>
            <person name="Creasy T.H."/>
            <person name="Lu C."/>
            <person name="Suh B."/>
            <person name="Silva J.C."/>
            <person name="Utterback T.R."/>
            <person name="Feldblyum T.V."/>
            <person name="Pertea M."/>
            <person name="Allen J."/>
            <person name="Nierman W.C."/>
            <person name="Taracha E.L.N."/>
            <person name="Salzberg S.L."/>
            <person name="White O.R."/>
            <person name="Fitzhugh H.A."/>
            <person name="Morzaria S."/>
            <person name="Venter J.C."/>
            <person name="Fraser C.M."/>
            <person name="Nene V."/>
        </authorList>
    </citation>
    <scope>NUCLEOTIDE SEQUENCE [LARGE SCALE GENOMIC DNA]</scope>
    <source>
        <strain evidence="2 3">Muguga</strain>
    </source>
</reference>
<evidence type="ECO:0000313" key="3">
    <source>
        <dbReference type="Proteomes" id="UP000001949"/>
    </source>
</evidence>
<dbReference type="VEuPathDB" id="PiroplasmaDB:TpMuguga_04g00104"/>
<dbReference type="RefSeq" id="XP_763739.1">
    <property type="nucleotide sequence ID" value="XM_758646.1"/>
</dbReference>
<dbReference type="GeneID" id="3500695"/>
<dbReference type="InParanoid" id="Q4N383"/>
<comment type="caution">
    <text evidence="2">The sequence shown here is derived from an EMBL/GenBank/DDBJ whole genome shotgun (WGS) entry which is preliminary data.</text>
</comment>
<feature type="chain" id="PRO_5004240741" evidence="1">
    <location>
        <begin position="23"/>
        <end position="148"/>
    </location>
</feature>
<dbReference type="Pfam" id="PF04385">
    <property type="entry name" value="FAINT"/>
    <property type="match status" value="1"/>
</dbReference>
<dbReference type="KEGG" id="tpv:TP04_0104"/>
<feature type="signal peptide" evidence="1">
    <location>
        <begin position="1"/>
        <end position="22"/>
    </location>
</feature>